<name>A0A1Y2B9A9_9TREE</name>
<keyword evidence="1" id="KW-0677">Repeat</keyword>
<feature type="compositionally biased region" description="Polar residues" evidence="4">
    <location>
        <begin position="302"/>
        <end position="317"/>
    </location>
</feature>
<feature type="repeat" description="TPR" evidence="3">
    <location>
        <begin position="793"/>
        <end position="826"/>
    </location>
</feature>
<keyword evidence="6" id="KW-1185">Reference proteome</keyword>
<dbReference type="GO" id="GO:0055087">
    <property type="term" value="C:Ski complex"/>
    <property type="evidence" value="ECO:0007669"/>
    <property type="project" value="InterPro"/>
</dbReference>
<dbReference type="SMART" id="SM00028">
    <property type="entry name" value="TPR"/>
    <property type="match status" value="11"/>
</dbReference>
<dbReference type="Gene3D" id="1.25.40.10">
    <property type="entry name" value="Tetratricopeptide repeat domain"/>
    <property type="match status" value="5"/>
</dbReference>
<evidence type="ECO:0000256" key="3">
    <source>
        <dbReference type="PROSITE-ProRule" id="PRU00339"/>
    </source>
</evidence>
<dbReference type="PROSITE" id="PS50005">
    <property type="entry name" value="TPR"/>
    <property type="match status" value="5"/>
</dbReference>
<feature type="repeat" description="TPR" evidence="3">
    <location>
        <begin position="46"/>
        <end position="79"/>
    </location>
</feature>
<protein>
    <submittedName>
        <fullName evidence="5">Putative translation repressor</fullName>
    </submittedName>
</protein>
<proteinExistence type="predicted"/>
<dbReference type="PANTHER" id="PTHR15704:SF7">
    <property type="entry name" value="SUPERKILLER COMPLEX PROTEIN 3"/>
    <property type="match status" value="1"/>
</dbReference>
<feature type="compositionally biased region" description="Basic residues" evidence="4">
    <location>
        <begin position="442"/>
        <end position="452"/>
    </location>
</feature>
<evidence type="ECO:0000256" key="1">
    <source>
        <dbReference type="ARBA" id="ARBA00022737"/>
    </source>
</evidence>
<feature type="repeat" description="TPR" evidence="3">
    <location>
        <begin position="861"/>
        <end position="894"/>
    </location>
</feature>
<dbReference type="FunCoup" id="A0A1Y2B9A9">
    <property type="interactions" value="241"/>
</dbReference>
<feature type="region of interest" description="Disordered" evidence="4">
    <location>
        <begin position="426"/>
        <end position="477"/>
    </location>
</feature>
<evidence type="ECO:0000256" key="4">
    <source>
        <dbReference type="SAM" id="MobiDB-lite"/>
    </source>
</evidence>
<dbReference type="Pfam" id="PF13181">
    <property type="entry name" value="TPR_8"/>
    <property type="match status" value="3"/>
</dbReference>
<feature type="region of interest" description="Disordered" evidence="4">
    <location>
        <begin position="292"/>
        <end position="329"/>
    </location>
</feature>
<dbReference type="Pfam" id="PF14559">
    <property type="entry name" value="TPR_19"/>
    <property type="match status" value="1"/>
</dbReference>
<keyword evidence="2 3" id="KW-0802">TPR repeat</keyword>
<accession>A0A1Y2B9A9</accession>
<comment type="caution">
    <text evidence="5">The sequence shown here is derived from an EMBL/GenBank/DDBJ whole genome shotgun (WGS) entry which is preliminary data.</text>
</comment>
<dbReference type="Proteomes" id="UP000193986">
    <property type="component" value="Unassembled WGS sequence"/>
</dbReference>
<feature type="repeat" description="TPR" evidence="3">
    <location>
        <begin position="1115"/>
        <end position="1148"/>
    </location>
</feature>
<dbReference type="InterPro" id="IPR011990">
    <property type="entry name" value="TPR-like_helical_dom_sf"/>
</dbReference>
<dbReference type="SUPFAM" id="SSF48452">
    <property type="entry name" value="TPR-like"/>
    <property type="match status" value="4"/>
</dbReference>
<feature type="compositionally biased region" description="Basic and acidic residues" evidence="4">
    <location>
        <begin position="292"/>
        <end position="301"/>
    </location>
</feature>
<dbReference type="EMBL" id="MCFC01000015">
    <property type="protein sequence ID" value="ORY31409.1"/>
    <property type="molecule type" value="Genomic_DNA"/>
</dbReference>
<dbReference type="Pfam" id="PF13432">
    <property type="entry name" value="TPR_16"/>
    <property type="match status" value="1"/>
</dbReference>
<dbReference type="PANTHER" id="PTHR15704">
    <property type="entry name" value="SUPERKILLER 3 PROTEIN-RELATED"/>
    <property type="match status" value="1"/>
</dbReference>
<dbReference type="OrthoDB" id="421075at2759"/>
<reference evidence="5 6" key="1">
    <citation type="submission" date="2016-07" db="EMBL/GenBank/DDBJ databases">
        <title>Pervasive Adenine N6-methylation of Active Genes in Fungi.</title>
        <authorList>
            <consortium name="DOE Joint Genome Institute"/>
            <person name="Mondo S.J."/>
            <person name="Dannebaum R.O."/>
            <person name="Kuo R.C."/>
            <person name="Labutti K."/>
            <person name="Haridas S."/>
            <person name="Kuo A."/>
            <person name="Salamov A."/>
            <person name="Ahrendt S.R."/>
            <person name="Lipzen A."/>
            <person name="Sullivan W."/>
            <person name="Andreopoulos W.B."/>
            <person name="Clum A."/>
            <person name="Lindquist E."/>
            <person name="Daum C."/>
            <person name="Ramamoorthy G.K."/>
            <person name="Gryganskyi A."/>
            <person name="Culley D."/>
            <person name="Magnuson J.K."/>
            <person name="James T.Y."/>
            <person name="O'Malley M.A."/>
            <person name="Stajich J.E."/>
            <person name="Spatafora J.W."/>
            <person name="Visel A."/>
            <person name="Grigoriev I.V."/>
        </authorList>
    </citation>
    <scope>NUCLEOTIDE SEQUENCE [LARGE SCALE GENOMIC DNA]</scope>
    <source>
        <strain evidence="5 6">68-887.2</strain>
    </source>
</reference>
<dbReference type="STRING" id="71784.A0A1Y2B9A9"/>
<evidence type="ECO:0000313" key="5">
    <source>
        <dbReference type="EMBL" id="ORY31409.1"/>
    </source>
</evidence>
<sequence length="1570" mass="173189">MSTAATKKAIKSIKTLIEQQDHETAITEATSLLKQLNGAGQETEAAQVLCFRGLSLTHVGKQEEAEKCYLTALKLKPSHPLATKALRRLYETQQSWDKLGRFLEGAVQIESDIGEGEACAAALQELLELRVTHGPEESLYRALGLLLPSSPLVTLLRTLTPPTGSYTPFPTPTYPPTSLEILPSLPRPLPHALHLLSSLPLLMNLLIRSENRVHQQIESKVKIGRQRIGGGTEKEVRKNVEAEVLGSELGMEMVEMLREVAGYPGVDDLVRREVEVREFGFWKKLMGVLSSENDKPSEISKPKTSAVSTKQKSSMISSKPPATPAMAPVDESTPSLFRPIQHPRPTKKEAFSRAEGLAKGFVLLGVGGSAEEAWSWVIEGLDEFTLFYDLDLLHRFAMTFPESSLTDFIDDYCRWFRLPLPLPEEEDVAPVSSETTEEKPKKEKKQRWRRNQRGQNAKERRKARRMAGKEGTLAEDVDREERDELVASMTKLLDKLPRSIFAHRVVARISIEEEDWANAIAFAEKGRILVKELEADRGVTLQNVKASLDTALGVALVPYFAPKHHSRATRLLSGVLRSFPDSFEARFARAQISQAAGKWQEARKNLEILLDAGLSPKEMVATKEEVGWCLVNEGELEKGRDVLEEVVEIRDARWESEHKDDEAIARARAWYRLGRTEWMIGDDESKTHAEEWFMASIRALPSYAPAYTALGICYSSASPPDEERALKCYQKAFELDATEAEAGHLLAIGYANDDEWAQVRIIAMRVMQGEGGVEGVAGGEVLNPKGRFAPNNGWAWKALGSTEVHYKNFAKAAQAYQIALRADPDDVSMWVMLGDSYVRCGRHTAGLKTLQHALELDPTSWLAMYHIGGIYSQLGSYDLAIESFEKVAEMTKGGEMGVVAALAQAMLDLGKQAASGGFRERSRRAFRNAIKLVGEVLAGKTGHRPWAWKVIGDASFQLATQEATLEDMEDSSGIVRSVLELLVEDDSDRRSTIPALGHPSNLLQTSPDLTFTRQASVFAFAYRVHLLKNEPRVINSALYDLATSLHALAQQLGPDTEDKRRECIKAAVSAVRGALERDAGDEKLWNALGVICADGGKQLAQHAFVVALELYTKDPIVWGNLGYLYLDLDDLELANACFLKAQTTDPDYAPAWLGQGLLADRNGDKDHAKALFAHAVTLSAGSLLEADLALAASTFMPFLVPGSKLDASILQQPAFALRHYVHQRPTDAIAAHLYALVCERIGLIDESVSSLERATLLFEAEFERTESTEIETQYSFALCNLGRLRLAAAQYDAALKAFTDLWGLISDTPPDDESARSLRIQVKLGQALALFWLEKVDESLEAFQAALDECGDETSKEEVAVILSRTLWGLGGDDAREVAKSHLLECLSHESPSIKVITTLAAIATLTADDELVEATLSELSSLRLNRRLVEDTTDLTSLIMHLHALVDGQPADAEAILEASVHEDPANTVKRNRLARFLIAAGKTDQAIGVLEGMENSGDTGLESERFKLAGLARVKGGDGEGLKELQKAVRAKPWDIAAWEALVWAKNEVPVEENHDLEVSEEHQVEKV</sequence>
<gene>
    <name evidence="5" type="ORF">BCR39DRAFT_526559</name>
</gene>
<organism evidence="5 6">
    <name type="scientific">Naematelia encephala</name>
    <dbReference type="NCBI Taxonomy" id="71784"/>
    <lineage>
        <taxon>Eukaryota</taxon>
        <taxon>Fungi</taxon>
        <taxon>Dikarya</taxon>
        <taxon>Basidiomycota</taxon>
        <taxon>Agaricomycotina</taxon>
        <taxon>Tremellomycetes</taxon>
        <taxon>Tremellales</taxon>
        <taxon>Naemateliaceae</taxon>
        <taxon>Naematelia</taxon>
    </lineage>
</organism>
<dbReference type="InterPro" id="IPR019734">
    <property type="entry name" value="TPR_rpt"/>
</dbReference>
<evidence type="ECO:0000256" key="2">
    <source>
        <dbReference type="ARBA" id="ARBA00022803"/>
    </source>
</evidence>
<dbReference type="InterPro" id="IPR039226">
    <property type="entry name" value="Ski3/TTC37"/>
</dbReference>
<feature type="repeat" description="TPR" evidence="3">
    <location>
        <begin position="827"/>
        <end position="860"/>
    </location>
</feature>
<dbReference type="InParanoid" id="A0A1Y2B9A9"/>
<evidence type="ECO:0000313" key="6">
    <source>
        <dbReference type="Proteomes" id="UP000193986"/>
    </source>
</evidence>
<dbReference type="GO" id="GO:0006401">
    <property type="term" value="P:RNA catabolic process"/>
    <property type="evidence" value="ECO:0007669"/>
    <property type="project" value="InterPro"/>
</dbReference>